<evidence type="ECO:0000313" key="3">
    <source>
        <dbReference type="Proteomes" id="UP000799436"/>
    </source>
</evidence>
<accession>A0A6G1L5X1</accession>
<proteinExistence type="predicted"/>
<dbReference type="EMBL" id="ML995846">
    <property type="protein sequence ID" value="KAF2768245.1"/>
    <property type="molecule type" value="Genomic_DNA"/>
</dbReference>
<keyword evidence="3" id="KW-1185">Reference proteome</keyword>
<feature type="compositionally biased region" description="Polar residues" evidence="1">
    <location>
        <begin position="15"/>
        <end position="33"/>
    </location>
</feature>
<evidence type="ECO:0000313" key="2">
    <source>
        <dbReference type="EMBL" id="KAF2768245.1"/>
    </source>
</evidence>
<organism evidence="2 3">
    <name type="scientific">Teratosphaeria nubilosa</name>
    <dbReference type="NCBI Taxonomy" id="161662"/>
    <lineage>
        <taxon>Eukaryota</taxon>
        <taxon>Fungi</taxon>
        <taxon>Dikarya</taxon>
        <taxon>Ascomycota</taxon>
        <taxon>Pezizomycotina</taxon>
        <taxon>Dothideomycetes</taxon>
        <taxon>Dothideomycetidae</taxon>
        <taxon>Mycosphaerellales</taxon>
        <taxon>Teratosphaeriaceae</taxon>
        <taxon>Teratosphaeria</taxon>
    </lineage>
</organism>
<feature type="region of interest" description="Disordered" evidence="1">
    <location>
        <begin position="15"/>
        <end position="51"/>
    </location>
</feature>
<name>A0A6G1L5X1_9PEZI</name>
<gene>
    <name evidence="2" type="ORF">EJ03DRAFT_328439</name>
</gene>
<evidence type="ECO:0000256" key="1">
    <source>
        <dbReference type="SAM" id="MobiDB-lite"/>
    </source>
</evidence>
<sequence length="110" mass="11488">MAGTSLLILVYSPVPTTGDISSTPHPNLESVTPKNHDPPLPPTLRLPPRHVDAGLAGPSKLGWPCVINHGGFTLDGTSDYETQALFPGALRVTDGIRFGAGHGKGVCPWA</sequence>
<reference evidence="2" key="1">
    <citation type="journal article" date="2020" name="Stud. Mycol.">
        <title>101 Dothideomycetes genomes: a test case for predicting lifestyles and emergence of pathogens.</title>
        <authorList>
            <person name="Haridas S."/>
            <person name="Albert R."/>
            <person name="Binder M."/>
            <person name="Bloem J."/>
            <person name="Labutti K."/>
            <person name="Salamov A."/>
            <person name="Andreopoulos B."/>
            <person name="Baker S."/>
            <person name="Barry K."/>
            <person name="Bills G."/>
            <person name="Bluhm B."/>
            <person name="Cannon C."/>
            <person name="Castanera R."/>
            <person name="Culley D."/>
            <person name="Daum C."/>
            <person name="Ezra D."/>
            <person name="Gonzalez J."/>
            <person name="Henrissat B."/>
            <person name="Kuo A."/>
            <person name="Liang C."/>
            <person name="Lipzen A."/>
            <person name="Lutzoni F."/>
            <person name="Magnuson J."/>
            <person name="Mondo S."/>
            <person name="Nolan M."/>
            <person name="Ohm R."/>
            <person name="Pangilinan J."/>
            <person name="Park H.-J."/>
            <person name="Ramirez L."/>
            <person name="Alfaro M."/>
            <person name="Sun H."/>
            <person name="Tritt A."/>
            <person name="Yoshinaga Y."/>
            <person name="Zwiers L.-H."/>
            <person name="Turgeon B."/>
            <person name="Goodwin S."/>
            <person name="Spatafora J."/>
            <person name="Crous P."/>
            <person name="Grigoriev I."/>
        </authorList>
    </citation>
    <scope>NUCLEOTIDE SEQUENCE</scope>
    <source>
        <strain evidence="2">CBS 116005</strain>
    </source>
</reference>
<dbReference type="AlphaFoldDB" id="A0A6G1L5X1"/>
<feature type="non-terminal residue" evidence="2">
    <location>
        <position position="110"/>
    </location>
</feature>
<dbReference type="Proteomes" id="UP000799436">
    <property type="component" value="Unassembled WGS sequence"/>
</dbReference>
<protein>
    <submittedName>
        <fullName evidence="2">Uncharacterized protein</fullName>
    </submittedName>
</protein>